<feature type="domain" description="KaiC" evidence="1">
    <location>
        <begin position="211"/>
        <end position="445"/>
    </location>
</feature>
<dbReference type="Gene3D" id="3.40.50.300">
    <property type="entry name" value="P-loop containing nucleotide triphosphate hydrolases"/>
    <property type="match status" value="2"/>
</dbReference>
<protein>
    <submittedName>
        <fullName evidence="2">Putative circadian clock protein, KaiC</fullName>
    </submittedName>
</protein>
<dbReference type="PROSITE" id="PS51146">
    <property type="entry name" value="KAIC"/>
    <property type="match status" value="1"/>
</dbReference>
<proteinExistence type="predicted"/>
<name>A0A068NK03_FIMGI</name>
<dbReference type="InterPro" id="IPR027417">
    <property type="entry name" value="P-loop_NTPase"/>
</dbReference>
<dbReference type="InterPro" id="IPR014774">
    <property type="entry name" value="KaiC-like_dom"/>
</dbReference>
<sequence length="458" mass="50454">MGKTTLALQFLMEGVRLGERVLYITLSETREELAMVAESHGWTLDGIDLYELSAMEDLLDGESENTVFHPSEVELTETTKALIGIVEQVQPSRAVFDSLSEMRLLARDALRYRRQILALKQYFTGKRCTVLLLDDQTSEPGDLQLQSIAHGVLLLEQLPTSFGVDRRRFRVQKLRGVSFRSGYHDLGMLTGGMRIYPRLIAAEHRQSVGNHSVSSGVAALDELLGGGLDEGVSTLLLGPAGAGKSTIAIRYAVAAAERGDRAALYSFEETPRTLYKRCRGLGIDLEKYVRSGHVIVQHIDPAELTPGEFIHQVREDVRSGEVKIVAIDSLNGYLNAMPEERFLILQLHELLSFLGQQGISTILVVAQHGMLGANMASPVDVSYLADTVILFRLYEFEGHLKQAISVVKRRGGQHDRSIRELRLGENGGIGIGPPLESLHGVFTGVPRESTIDVSRTSP</sequence>
<dbReference type="Pfam" id="PF06745">
    <property type="entry name" value="ATPase"/>
    <property type="match status" value="2"/>
</dbReference>
<evidence type="ECO:0000313" key="3">
    <source>
        <dbReference type="Proteomes" id="UP000027982"/>
    </source>
</evidence>
<dbReference type="PANTHER" id="PTHR42926">
    <property type="match status" value="1"/>
</dbReference>
<dbReference type="PANTHER" id="PTHR42926:SF1">
    <property type="entry name" value="CIRCADIAN CLOCK OSCILLATOR PROTEIN KAIC 1"/>
    <property type="match status" value="1"/>
</dbReference>
<reference evidence="2 3" key="1">
    <citation type="journal article" date="2014" name="PLoS ONE">
        <title>The first complete genome sequence of the class fimbriimonadia in the phylum armatimonadetes.</title>
        <authorList>
            <person name="Hu Z.Y."/>
            <person name="Wang Y.Z."/>
            <person name="Im W.T."/>
            <person name="Wang S.Y."/>
            <person name="Zhao G.P."/>
            <person name="Zheng H.J."/>
            <person name="Quan Z.X."/>
        </authorList>
    </citation>
    <scope>NUCLEOTIDE SEQUENCE [LARGE SCALE GENOMIC DNA]</scope>
    <source>
        <strain evidence="2">Gsoil 348</strain>
    </source>
</reference>
<dbReference type="HOGENOM" id="CLU_023669_4_2_0"/>
<gene>
    <name evidence="2" type="ORF">OP10G_0473</name>
</gene>
<accession>A0A068NK03</accession>
<dbReference type="PRINTS" id="PR01874">
    <property type="entry name" value="DNAREPAIRADA"/>
</dbReference>
<dbReference type="KEGG" id="fgi:OP10G_0473"/>
<dbReference type="GO" id="GO:0005524">
    <property type="term" value="F:ATP binding"/>
    <property type="evidence" value="ECO:0007669"/>
    <property type="project" value="InterPro"/>
</dbReference>
<organism evidence="2 3">
    <name type="scientific">Fimbriimonas ginsengisoli Gsoil 348</name>
    <dbReference type="NCBI Taxonomy" id="661478"/>
    <lineage>
        <taxon>Bacteria</taxon>
        <taxon>Bacillati</taxon>
        <taxon>Armatimonadota</taxon>
        <taxon>Fimbriimonadia</taxon>
        <taxon>Fimbriimonadales</taxon>
        <taxon>Fimbriimonadaceae</taxon>
        <taxon>Fimbriimonas</taxon>
    </lineage>
</organism>
<keyword evidence="3" id="KW-1185">Reference proteome</keyword>
<dbReference type="EMBL" id="CP007139">
    <property type="protein sequence ID" value="AIE83841.1"/>
    <property type="molecule type" value="Genomic_DNA"/>
</dbReference>
<dbReference type="STRING" id="661478.OP10G_0473"/>
<dbReference type="eggNOG" id="COG0467">
    <property type="taxonomic scope" value="Bacteria"/>
</dbReference>
<evidence type="ECO:0000259" key="1">
    <source>
        <dbReference type="PROSITE" id="PS51146"/>
    </source>
</evidence>
<dbReference type="InterPro" id="IPR010624">
    <property type="entry name" value="KaiC_dom"/>
</dbReference>
<dbReference type="AlphaFoldDB" id="A0A068NK03"/>
<dbReference type="Proteomes" id="UP000027982">
    <property type="component" value="Chromosome"/>
</dbReference>
<evidence type="ECO:0000313" key="2">
    <source>
        <dbReference type="EMBL" id="AIE83841.1"/>
    </source>
</evidence>
<dbReference type="SUPFAM" id="SSF52540">
    <property type="entry name" value="P-loop containing nucleoside triphosphate hydrolases"/>
    <property type="match status" value="2"/>
</dbReference>
<dbReference type="InterPro" id="IPR051347">
    <property type="entry name" value="Circadian_clock_KaiC-rel"/>
</dbReference>